<protein>
    <submittedName>
        <fullName evidence="2">Uncharacterized protein</fullName>
    </submittedName>
</protein>
<dbReference type="Proteomes" id="UP001472677">
    <property type="component" value="Unassembled WGS sequence"/>
</dbReference>
<gene>
    <name evidence="2" type="ORF">V6N12_028308</name>
</gene>
<accession>A0ABR2F5F3</accession>
<evidence type="ECO:0000256" key="1">
    <source>
        <dbReference type="SAM" id="MobiDB-lite"/>
    </source>
</evidence>
<reference evidence="2 3" key="1">
    <citation type="journal article" date="2024" name="G3 (Bethesda)">
        <title>Genome assembly of Hibiscus sabdariffa L. provides insights into metabolisms of medicinal natural products.</title>
        <authorList>
            <person name="Kim T."/>
        </authorList>
    </citation>
    <scope>NUCLEOTIDE SEQUENCE [LARGE SCALE GENOMIC DNA]</scope>
    <source>
        <strain evidence="2">TK-2024</strain>
        <tissue evidence="2">Old leaves</tissue>
    </source>
</reference>
<proteinExistence type="predicted"/>
<feature type="region of interest" description="Disordered" evidence="1">
    <location>
        <begin position="47"/>
        <end position="80"/>
    </location>
</feature>
<feature type="compositionally biased region" description="Acidic residues" evidence="1">
    <location>
        <begin position="9"/>
        <end position="21"/>
    </location>
</feature>
<dbReference type="EMBL" id="JBBPBM010000008">
    <property type="protein sequence ID" value="KAK8572250.1"/>
    <property type="molecule type" value="Genomic_DNA"/>
</dbReference>
<feature type="region of interest" description="Disordered" evidence="1">
    <location>
        <begin position="1"/>
        <end position="24"/>
    </location>
</feature>
<comment type="caution">
    <text evidence="2">The sequence shown here is derived from an EMBL/GenBank/DDBJ whole genome shotgun (WGS) entry which is preliminary data.</text>
</comment>
<keyword evidence="3" id="KW-1185">Reference proteome</keyword>
<evidence type="ECO:0000313" key="3">
    <source>
        <dbReference type="Proteomes" id="UP001472677"/>
    </source>
</evidence>
<evidence type="ECO:0000313" key="2">
    <source>
        <dbReference type="EMBL" id="KAK8572250.1"/>
    </source>
</evidence>
<organism evidence="2 3">
    <name type="scientific">Hibiscus sabdariffa</name>
    <name type="common">roselle</name>
    <dbReference type="NCBI Taxonomy" id="183260"/>
    <lineage>
        <taxon>Eukaryota</taxon>
        <taxon>Viridiplantae</taxon>
        <taxon>Streptophyta</taxon>
        <taxon>Embryophyta</taxon>
        <taxon>Tracheophyta</taxon>
        <taxon>Spermatophyta</taxon>
        <taxon>Magnoliopsida</taxon>
        <taxon>eudicotyledons</taxon>
        <taxon>Gunneridae</taxon>
        <taxon>Pentapetalae</taxon>
        <taxon>rosids</taxon>
        <taxon>malvids</taxon>
        <taxon>Malvales</taxon>
        <taxon>Malvaceae</taxon>
        <taxon>Malvoideae</taxon>
        <taxon>Hibiscus</taxon>
    </lineage>
</organism>
<sequence>MEREGSPMLDEEEEEEEEEYPYLDMPEPLTLTKQQYQAAFEAVKKAYGKGNTPEKPVGEKKTGAKKIAGNAAKGIKKSRM</sequence>
<name>A0ABR2F5F3_9ROSI</name>